<dbReference type="PANTHER" id="PTHR46361:SF3">
    <property type="entry name" value="ELECTRON CARRIER_ PROTEIN DISULFIDE OXIDOREDUCTASE"/>
    <property type="match status" value="1"/>
</dbReference>
<proteinExistence type="predicted"/>
<keyword evidence="1" id="KW-0732">Signal</keyword>
<evidence type="ECO:0000313" key="3">
    <source>
        <dbReference type="EMBL" id="GAA4356099.1"/>
    </source>
</evidence>
<reference evidence="4" key="1">
    <citation type="journal article" date="2019" name="Int. J. Syst. Evol. Microbiol.">
        <title>The Global Catalogue of Microorganisms (GCM) 10K type strain sequencing project: providing services to taxonomists for standard genome sequencing and annotation.</title>
        <authorList>
            <consortium name="The Broad Institute Genomics Platform"/>
            <consortium name="The Broad Institute Genome Sequencing Center for Infectious Disease"/>
            <person name="Wu L."/>
            <person name="Ma J."/>
        </authorList>
    </citation>
    <scope>NUCLEOTIDE SEQUENCE [LARGE SCALE GENOMIC DNA]</scope>
    <source>
        <strain evidence="4">JCM 17923</strain>
    </source>
</reference>
<dbReference type="Proteomes" id="UP001501153">
    <property type="component" value="Unassembled WGS sequence"/>
</dbReference>
<accession>A0ABP8ID01</accession>
<dbReference type="Pfam" id="PF04784">
    <property type="entry name" value="DUF547"/>
    <property type="match status" value="1"/>
</dbReference>
<protein>
    <submittedName>
        <fullName evidence="3">DUF547 domain-containing protein</fullName>
    </submittedName>
</protein>
<dbReference type="PANTHER" id="PTHR46361">
    <property type="entry name" value="ELECTRON CARRIER/ PROTEIN DISULFIDE OXIDOREDUCTASE"/>
    <property type="match status" value="1"/>
</dbReference>
<dbReference type="EMBL" id="BAABGZ010000019">
    <property type="protein sequence ID" value="GAA4356099.1"/>
    <property type="molecule type" value="Genomic_DNA"/>
</dbReference>
<evidence type="ECO:0000259" key="2">
    <source>
        <dbReference type="Pfam" id="PF04784"/>
    </source>
</evidence>
<gene>
    <name evidence="3" type="ORF">GCM10023185_19530</name>
</gene>
<sequence length="253" mass="28440">MNVLHFRRLFISGLAALCILLTSQQVTAVAPPTPNLTAATAAFFKKFVNADGNVNYAAIKRNPLELKGLLRRYETFDAASASDDDRKAFYMNAYNLLVIAQVVERYPLASVEKVPGFFDRTLVSVAGDKLTLNDLEKLKLREAYNDPRIHFALVCAAKSCPRFNRDAYTGNSLDAQLTVQARRVLQDPQFIRVDAGAKKVHVSPIFKWYEADFKASGKTGVAYINQFRDSKTIPAGYAVDYYPYDWSLNDQKY</sequence>
<feature type="signal peptide" evidence="1">
    <location>
        <begin position="1"/>
        <end position="28"/>
    </location>
</feature>
<organism evidence="3 4">
    <name type="scientific">Hymenobacter saemangeumensis</name>
    <dbReference type="NCBI Taxonomy" id="1084522"/>
    <lineage>
        <taxon>Bacteria</taxon>
        <taxon>Pseudomonadati</taxon>
        <taxon>Bacteroidota</taxon>
        <taxon>Cytophagia</taxon>
        <taxon>Cytophagales</taxon>
        <taxon>Hymenobacteraceae</taxon>
        <taxon>Hymenobacter</taxon>
    </lineage>
</organism>
<evidence type="ECO:0000313" key="4">
    <source>
        <dbReference type="Proteomes" id="UP001501153"/>
    </source>
</evidence>
<keyword evidence="4" id="KW-1185">Reference proteome</keyword>
<evidence type="ECO:0000256" key="1">
    <source>
        <dbReference type="SAM" id="SignalP"/>
    </source>
</evidence>
<feature type="domain" description="DUF547" evidence="2">
    <location>
        <begin position="80"/>
        <end position="183"/>
    </location>
</feature>
<dbReference type="InterPro" id="IPR006869">
    <property type="entry name" value="DUF547"/>
</dbReference>
<feature type="chain" id="PRO_5045982248" evidence="1">
    <location>
        <begin position="29"/>
        <end position="253"/>
    </location>
</feature>
<comment type="caution">
    <text evidence="3">The sequence shown here is derived from an EMBL/GenBank/DDBJ whole genome shotgun (WGS) entry which is preliminary data.</text>
</comment>
<dbReference type="RefSeq" id="WP_345235845.1">
    <property type="nucleotide sequence ID" value="NZ_BAABGZ010000019.1"/>
</dbReference>
<name>A0ABP8ID01_9BACT</name>